<name>A0A438HA63_VITVI</name>
<dbReference type="EMBL" id="QGNW01000254">
    <property type="protein sequence ID" value="RVW81344.1"/>
    <property type="molecule type" value="Genomic_DNA"/>
</dbReference>
<accession>A0A438HA63</accession>
<reference evidence="1 2" key="1">
    <citation type="journal article" date="2018" name="PLoS Genet.">
        <title>Population sequencing reveals clonal diversity and ancestral inbreeding in the grapevine cultivar Chardonnay.</title>
        <authorList>
            <person name="Roach M.J."/>
            <person name="Johnson D.L."/>
            <person name="Bohlmann J."/>
            <person name="van Vuuren H.J."/>
            <person name="Jones S.J."/>
            <person name="Pretorius I.S."/>
            <person name="Schmidt S.A."/>
            <person name="Borneman A.R."/>
        </authorList>
    </citation>
    <scope>NUCLEOTIDE SEQUENCE [LARGE SCALE GENOMIC DNA]</scope>
    <source>
        <strain evidence="2">cv. Chardonnay</strain>
        <tissue evidence="1">Leaf</tissue>
    </source>
</reference>
<comment type="caution">
    <text evidence="1">The sequence shown here is derived from an EMBL/GenBank/DDBJ whole genome shotgun (WGS) entry which is preliminary data.</text>
</comment>
<organism evidence="1 2">
    <name type="scientific">Vitis vinifera</name>
    <name type="common">Grape</name>
    <dbReference type="NCBI Taxonomy" id="29760"/>
    <lineage>
        <taxon>Eukaryota</taxon>
        <taxon>Viridiplantae</taxon>
        <taxon>Streptophyta</taxon>
        <taxon>Embryophyta</taxon>
        <taxon>Tracheophyta</taxon>
        <taxon>Spermatophyta</taxon>
        <taxon>Magnoliopsida</taxon>
        <taxon>eudicotyledons</taxon>
        <taxon>Gunneridae</taxon>
        <taxon>Pentapetalae</taxon>
        <taxon>rosids</taxon>
        <taxon>Vitales</taxon>
        <taxon>Vitaceae</taxon>
        <taxon>Viteae</taxon>
        <taxon>Vitis</taxon>
    </lineage>
</organism>
<protein>
    <submittedName>
        <fullName evidence="1">Uncharacterized protein</fullName>
    </submittedName>
</protein>
<evidence type="ECO:0000313" key="1">
    <source>
        <dbReference type="EMBL" id="RVW81344.1"/>
    </source>
</evidence>
<dbReference type="AlphaFoldDB" id="A0A438HA63"/>
<gene>
    <name evidence="1" type="ORF">CK203_038157</name>
</gene>
<sequence length="96" mass="11449">MLQRQEPRTNPETESLALIARGLVADVDKRNFKRGEKPWCDHCKKPWHTRETCRKLHGKPPNWKRRTGEMVMCSKSQMKIKGTKFFQISFHLRRSK</sequence>
<evidence type="ECO:0000313" key="2">
    <source>
        <dbReference type="Proteomes" id="UP000288805"/>
    </source>
</evidence>
<dbReference type="Proteomes" id="UP000288805">
    <property type="component" value="Unassembled WGS sequence"/>
</dbReference>
<proteinExistence type="predicted"/>